<evidence type="ECO:0000313" key="2">
    <source>
        <dbReference type="Proteomes" id="UP000265520"/>
    </source>
</evidence>
<dbReference type="EMBL" id="LXQA010486523">
    <property type="protein sequence ID" value="MCI54873.1"/>
    <property type="molecule type" value="Genomic_DNA"/>
</dbReference>
<keyword evidence="2" id="KW-1185">Reference proteome</keyword>
<protein>
    <submittedName>
        <fullName evidence="1">Uncharacterized protein</fullName>
    </submittedName>
</protein>
<dbReference type="AlphaFoldDB" id="A0A392T186"/>
<accession>A0A392T186</accession>
<feature type="non-terminal residue" evidence="1">
    <location>
        <position position="1"/>
    </location>
</feature>
<evidence type="ECO:0000313" key="1">
    <source>
        <dbReference type="EMBL" id="MCI54873.1"/>
    </source>
</evidence>
<name>A0A392T186_9FABA</name>
<dbReference type="Proteomes" id="UP000265520">
    <property type="component" value="Unassembled WGS sequence"/>
</dbReference>
<organism evidence="1 2">
    <name type="scientific">Trifolium medium</name>
    <dbReference type="NCBI Taxonomy" id="97028"/>
    <lineage>
        <taxon>Eukaryota</taxon>
        <taxon>Viridiplantae</taxon>
        <taxon>Streptophyta</taxon>
        <taxon>Embryophyta</taxon>
        <taxon>Tracheophyta</taxon>
        <taxon>Spermatophyta</taxon>
        <taxon>Magnoliopsida</taxon>
        <taxon>eudicotyledons</taxon>
        <taxon>Gunneridae</taxon>
        <taxon>Pentapetalae</taxon>
        <taxon>rosids</taxon>
        <taxon>fabids</taxon>
        <taxon>Fabales</taxon>
        <taxon>Fabaceae</taxon>
        <taxon>Papilionoideae</taxon>
        <taxon>50 kb inversion clade</taxon>
        <taxon>NPAAA clade</taxon>
        <taxon>Hologalegina</taxon>
        <taxon>IRL clade</taxon>
        <taxon>Trifolieae</taxon>
        <taxon>Trifolium</taxon>
    </lineage>
</organism>
<comment type="caution">
    <text evidence="1">The sequence shown here is derived from an EMBL/GenBank/DDBJ whole genome shotgun (WGS) entry which is preliminary data.</text>
</comment>
<proteinExistence type="predicted"/>
<sequence length="44" mass="4954">DYVDELNKKMGKSAGGLPTLVVQFAKVKISREHQFRMSLTPLGY</sequence>
<reference evidence="1 2" key="1">
    <citation type="journal article" date="2018" name="Front. Plant Sci.">
        <title>Red Clover (Trifolium pratense) and Zigzag Clover (T. medium) - A Picture of Genomic Similarities and Differences.</title>
        <authorList>
            <person name="Dluhosova J."/>
            <person name="Istvanek J."/>
            <person name="Nedelnik J."/>
            <person name="Repkova J."/>
        </authorList>
    </citation>
    <scope>NUCLEOTIDE SEQUENCE [LARGE SCALE GENOMIC DNA]</scope>
    <source>
        <strain evidence="2">cv. 10/8</strain>
        <tissue evidence="1">Leaf</tissue>
    </source>
</reference>